<accession>A0A964RSI4</accession>
<dbReference type="EMBL" id="WSRQ01000094">
    <property type="protein sequence ID" value="MVX67124.1"/>
    <property type="molecule type" value="Genomic_DNA"/>
</dbReference>
<dbReference type="Proteomes" id="UP000656077">
    <property type="component" value="Unassembled WGS sequence"/>
</dbReference>
<name>A0A964RSI4_9CLOT</name>
<gene>
    <name evidence="1" type="ORF">GKZ28_26090</name>
</gene>
<dbReference type="RefSeq" id="WP_160361574.1">
    <property type="nucleotide sequence ID" value="NZ_WSRQ01000094.1"/>
</dbReference>
<dbReference type="AlphaFoldDB" id="A0A964RSI4"/>
<proteinExistence type="predicted"/>
<comment type="caution">
    <text evidence="1">The sequence shown here is derived from an EMBL/GenBank/DDBJ whole genome shotgun (WGS) entry which is preliminary data.</text>
</comment>
<evidence type="ECO:0000313" key="1">
    <source>
        <dbReference type="EMBL" id="MVX67124.1"/>
    </source>
</evidence>
<sequence length="62" mass="7505">MTTQRTTYNKKWEEKNKEYSNYLKSRGSARSFIKNKAQKEDLEEFKGLIQIREEELNSEKTE</sequence>
<protein>
    <submittedName>
        <fullName evidence="1">Uncharacterized protein</fullName>
    </submittedName>
</protein>
<reference evidence="1" key="1">
    <citation type="submission" date="2019-12" db="EMBL/GenBank/DDBJ databases">
        <title>Microbes associate with the intestines of laboratory mice.</title>
        <authorList>
            <person name="Navarre W."/>
            <person name="Wong E."/>
        </authorList>
    </citation>
    <scope>NUCLEOTIDE SEQUENCE</scope>
    <source>
        <strain evidence="1">NM79_F5</strain>
    </source>
</reference>
<evidence type="ECO:0000313" key="2">
    <source>
        <dbReference type="Proteomes" id="UP000656077"/>
    </source>
</evidence>
<organism evidence="1 2">
    <name type="scientific">Clostridium chromiireducens</name>
    <dbReference type="NCBI Taxonomy" id="225345"/>
    <lineage>
        <taxon>Bacteria</taxon>
        <taxon>Bacillati</taxon>
        <taxon>Bacillota</taxon>
        <taxon>Clostridia</taxon>
        <taxon>Eubacteriales</taxon>
        <taxon>Clostridiaceae</taxon>
        <taxon>Clostridium</taxon>
    </lineage>
</organism>